<comment type="similarity">
    <text evidence="1">Belongs to the short-chain dehydrogenases/reductases (SDR) family.</text>
</comment>
<evidence type="ECO:0008006" key="5">
    <source>
        <dbReference type="Google" id="ProtNLM"/>
    </source>
</evidence>
<reference evidence="3 4" key="2">
    <citation type="submission" date="2009-02" db="EMBL/GenBank/DDBJ databases">
        <title>Draft genome sequence of Blautia hydrogenotrophica DSM 10507 (Ruminococcus hydrogenotrophicus DSM 10507).</title>
        <authorList>
            <person name="Sudarsanam P."/>
            <person name="Ley R."/>
            <person name="Guruge J."/>
            <person name="Turnbaugh P.J."/>
            <person name="Mahowald M."/>
            <person name="Liep D."/>
            <person name="Gordon J."/>
        </authorList>
    </citation>
    <scope>NUCLEOTIDE SEQUENCE [LARGE SCALE GENOMIC DNA]</scope>
    <source>
        <strain evidence="4">DSM 10507 / JCM 14656 / S5a33</strain>
    </source>
</reference>
<dbReference type="Gene3D" id="3.40.50.720">
    <property type="entry name" value="NAD(P)-binding Rossmann-like Domain"/>
    <property type="match status" value="1"/>
</dbReference>
<dbReference type="InterPro" id="IPR002347">
    <property type="entry name" value="SDR_fam"/>
</dbReference>
<dbReference type="Pfam" id="PF13561">
    <property type="entry name" value="adh_short_C2"/>
    <property type="match status" value="1"/>
</dbReference>
<dbReference type="Proteomes" id="UP000003100">
    <property type="component" value="Unassembled WGS sequence"/>
</dbReference>
<dbReference type="PRINTS" id="PR00081">
    <property type="entry name" value="GDHRDH"/>
</dbReference>
<dbReference type="HOGENOM" id="CLU_010194_1_1_9"/>
<dbReference type="FunFam" id="3.40.50.720:FF:000084">
    <property type="entry name" value="Short-chain dehydrogenase reductase"/>
    <property type="match status" value="1"/>
</dbReference>
<protein>
    <recommendedName>
        <fullName evidence="5">2-dehydro-3-deoxy-D-gluconate 5-dehydrogenase</fullName>
    </recommendedName>
</protein>
<evidence type="ECO:0000313" key="4">
    <source>
        <dbReference type="Proteomes" id="UP000003100"/>
    </source>
</evidence>
<name>C0CHE0_BLAHS</name>
<evidence type="ECO:0000313" key="3">
    <source>
        <dbReference type="EMBL" id="EEG50821.1"/>
    </source>
</evidence>
<dbReference type="PANTHER" id="PTHR42760">
    <property type="entry name" value="SHORT-CHAIN DEHYDROGENASES/REDUCTASES FAMILY MEMBER"/>
    <property type="match status" value="1"/>
</dbReference>
<dbReference type="PATRIC" id="fig|476272.21.peg.3260"/>
<evidence type="ECO:0000256" key="2">
    <source>
        <dbReference type="ARBA" id="ARBA00023002"/>
    </source>
</evidence>
<keyword evidence="2" id="KW-0560">Oxidoreductase</keyword>
<dbReference type="InterPro" id="IPR036291">
    <property type="entry name" value="NAD(P)-bd_dom_sf"/>
</dbReference>
<evidence type="ECO:0000256" key="1">
    <source>
        <dbReference type="ARBA" id="ARBA00006484"/>
    </source>
</evidence>
<dbReference type="SUPFAM" id="SSF51735">
    <property type="entry name" value="NAD(P)-binding Rossmann-fold domains"/>
    <property type="match status" value="1"/>
</dbReference>
<dbReference type="PRINTS" id="PR00080">
    <property type="entry name" value="SDRFAMILY"/>
</dbReference>
<dbReference type="eggNOG" id="COG1028">
    <property type="taxonomic scope" value="Bacteria"/>
</dbReference>
<sequence length="295" mass="31854">MEVALFLCKKAKILACCAEAKTLSKIRSNMEVREMGYDINEFSMDFFSLKGKNAIVTGGNSGLGQAFALALAKAGANIFAFAYVDDDGTTRKLIEDCGVKYTFMQGDLTEDGMCDKIAEKCVETYGKIDILVNCAGICKIADVLDFGRKEWDPMIAINLTGAFDLSHAVAKYMIPQRSGKIINICSLFSFLGGLGSPAYAAMKAGLMGLTKAYADELGKYGICVNGIAPGYFQTKMTTGTGSANDEKFIKIKEHIPADRWGERQDLMGTTVFLASHASDYVNGTVVVVDGGYLVR</sequence>
<organism evidence="3 4">
    <name type="scientific">Blautia hydrogenotrophica (strain DSM 10507 / JCM 14656 / S5a33)</name>
    <name type="common">Ruminococcus hydrogenotrophicus</name>
    <dbReference type="NCBI Taxonomy" id="476272"/>
    <lineage>
        <taxon>Bacteria</taxon>
        <taxon>Bacillati</taxon>
        <taxon>Bacillota</taxon>
        <taxon>Clostridia</taxon>
        <taxon>Lachnospirales</taxon>
        <taxon>Lachnospiraceae</taxon>
        <taxon>Blautia</taxon>
    </lineage>
</organism>
<dbReference type="AlphaFoldDB" id="C0CHE0"/>
<keyword evidence="4" id="KW-1185">Reference proteome</keyword>
<dbReference type="GO" id="GO:0008206">
    <property type="term" value="P:bile acid metabolic process"/>
    <property type="evidence" value="ECO:0007669"/>
    <property type="project" value="UniProtKB-ARBA"/>
</dbReference>
<reference evidence="3 4" key="1">
    <citation type="submission" date="2009-01" db="EMBL/GenBank/DDBJ databases">
        <authorList>
            <person name="Fulton L."/>
            <person name="Clifton S."/>
            <person name="Fulton B."/>
            <person name="Xu J."/>
            <person name="Minx P."/>
            <person name="Pepin K.H."/>
            <person name="Johnson M."/>
            <person name="Bhonagiri V."/>
            <person name="Nash W.E."/>
            <person name="Mardis E.R."/>
            <person name="Wilson R.K."/>
        </authorList>
    </citation>
    <scope>NUCLEOTIDE SEQUENCE [LARGE SCALE GENOMIC DNA]</scope>
    <source>
        <strain evidence="4">DSM 10507 / JCM 14656 / S5a33</strain>
    </source>
</reference>
<dbReference type="PANTHER" id="PTHR42760:SF5">
    <property type="entry name" value="2-DEHYDRO-3-DEOXY-D-GLUCONATE 5-DEHYDROGENASE"/>
    <property type="match status" value="1"/>
</dbReference>
<dbReference type="EMBL" id="ACBZ01000007">
    <property type="protein sequence ID" value="EEG50821.1"/>
    <property type="molecule type" value="Genomic_DNA"/>
</dbReference>
<proteinExistence type="inferred from homology"/>
<dbReference type="GO" id="GO:0016616">
    <property type="term" value="F:oxidoreductase activity, acting on the CH-OH group of donors, NAD or NADP as acceptor"/>
    <property type="evidence" value="ECO:0007669"/>
    <property type="project" value="TreeGrafter"/>
</dbReference>
<gene>
    <name evidence="3" type="ORF">RUMHYD_00254</name>
</gene>
<accession>C0CHE0</accession>